<keyword evidence="1" id="KW-0472">Membrane</keyword>
<protein>
    <submittedName>
        <fullName evidence="3">Metallopeptidase family M24</fullName>
    </submittedName>
</protein>
<evidence type="ECO:0000256" key="1">
    <source>
        <dbReference type="SAM" id="Phobius"/>
    </source>
</evidence>
<feature type="domain" description="Peptidase M24" evidence="2">
    <location>
        <begin position="246"/>
        <end position="448"/>
    </location>
</feature>
<dbReference type="Gene3D" id="3.40.350.10">
    <property type="entry name" value="Creatinase/prolidase N-terminal domain"/>
    <property type="match status" value="1"/>
</dbReference>
<proteinExistence type="predicted"/>
<dbReference type="Gene3D" id="3.90.230.10">
    <property type="entry name" value="Creatinase/methionine aminopeptidase superfamily"/>
    <property type="match status" value="1"/>
</dbReference>
<sequence length="466" mass="50259">MISEIHEKGAGQPLLGSEGGAMPSKSISRMGTAILLVQALFLLSFIGIIPTPFVQTQNPHLCPLSAKGLEACSWKTLQDHVSLLDVAPITEAEFLQRQSVLAVELDKAGFDAFIAEPSASTSYFANVSSSFELSERPFLVIIDKKGQFSYLAPKFELGRIAGLSMVYKDKTVIEWPEEKSPYEVLKAATGYKKVMLDEHVRYMIASGLQAAGIEVAATSETIQSIRAIKSDAEIAILQGINAFTLQLVRAMQKCIRIGMSQETITTAAASLFAKAGVGKDFWAIVLFGEQAASPHGGSSGKILSDGEFVLMDIGSSLYDYGSDVTRTILPDESKVSDELMEIWKLVHAAQAAAIDHMLVNETCSVVDNASRKVIADAGYGPYFTHRLGHGLGLEMHEHPYLNGANSERLKVGEVVTNEPGVYVTTEEARNLDKDIGFGVRLEDPILVSADGGVPTTGRTAISPYEP</sequence>
<dbReference type="PANTHER" id="PTHR46112:SF2">
    <property type="entry name" value="XAA-PRO AMINOPEPTIDASE P-RELATED"/>
    <property type="match status" value="1"/>
</dbReference>
<dbReference type="InterPro" id="IPR029149">
    <property type="entry name" value="Creatin/AminoP/Spt16_N"/>
</dbReference>
<dbReference type="InterPro" id="IPR000994">
    <property type="entry name" value="Pept_M24"/>
</dbReference>
<organism evidence="3 4">
    <name type="scientific">Phlyctema vagabunda</name>
    <dbReference type="NCBI Taxonomy" id="108571"/>
    <lineage>
        <taxon>Eukaryota</taxon>
        <taxon>Fungi</taxon>
        <taxon>Dikarya</taxon>
        <taxon>Ascomycota</taxon>
        <taxon>Pezizomycotina</taxon>
        <taxon>Leotiomycetes</taxon>
        <taxon>Helotiales</taxon>
        <taxon>Dermateaceae</taxon>
        <taxon>Phlyctema</taxon>
    </lineage>
</organism>
<dbReference type="Pfam" id="PF00557">
    <property type="entry name" value="Peptidase_M24"/>
    <property type="match status" value="1"/>
</dbReference>
<comment type="caution">
    <text evidence="3">The sequence shown here is derived from an EMBL/GenBank/DDBJ whole genome shotgun (WGS) entry which is preliminary data.</text>
</comment>
<accession>A0ABR4PXI1</accession>
<feature type="transmembrane region" description="Helical" evidence="1">
    <location>
        <begin position="32"/>
        <end position="53"/>
    </location>
</feature>
<evidence type="ECO:0000259" key="2">
    <source>
        <dbReference type="Pfam" id="PF00557"/>
    </source>
</evidence>
<dbReference type="InterPro" id="IPR050659">
    <property type="entry name" value="Peptidase_M24B"/>
</dbReference>
<keyword evidence="1" id="KW-1133">Transmembrane helix</keyword>
<keyword evidence="4" id="KW-1185">Reference proteome</keyword>
<evidence type="ECO:0000313" key="4">
    <source>
        <dbReference type="Proteomes" id="UP001629113"/>
    </source>
</evidence>
<dbReference type="PANTHER" id="PTHR46112">
    <property type="entry name" value="AMINOPEPTIDASE"/>
    <property type="match status" value="1"/>
</dbReference>
<dbReference type="SUPFAM" id="SSF55920">
    <property type="entry name" value="Creatinase/aminopeptidase"/>
    <property type="match status" value="1"/>
</dbReference>
<reference evidence="3 4" key="1">
    <citation type="submission" date="2024-06" db="EMBL/GenBank/DDBJ databases">
        <title>Complete genome of Phlyctema vagabunda strain 19-DSS-EL-015.</title>
        <authorList>
            <person name="Fiorenzani C."/>
        </authorList>
    </citation>
    <scope>NUCLEOTIDE SEQUENCE [LARGE SCALE GENOMIC DNA]</scope>
    <source>
        <strain evidence="3 4">19-DSS-EL-015</strain>
    </source>
</reference>
<name>A0ABR4PXI1_9HELO</name>
<dbReference type="SUPFAM" id="SSF53092">
    <property type="entry name" value="Creatinase/prolidase N-terminal domain"/>
    <property type="match status" value="1"/>
</dbReference>
<gene>
    <name evidence="3" type="ORF">PVAG01_01591</name>
</gene>
<dbReference type="InterPro" id="IPR036005">
    <property type="entry name" value="Creatinase/aminopeptidase-like"/>
</dbReference>
<evidence type="ECO:0000313" key="3">
    <source>
        <dbReference type="EMBL" id="KAL3428082.1"/>
    </source>
</evidence>
<dbReference type="Proteomes" id="UP001629113">
    <property type="component" value="Unassembled WGS sequence"/>
</dbReference>
<keyword evidence="1" id="KW-0812">Transmembrane</keyword>
<dbReference type="EMBL" id="JBFCZG010000001">
    <property type="protein sequence ID" value="KAL3428082.1"/>
    <property type="molecule type" value="Genomic_DNA"/>
</dbReference>